<organism evidence="3 4">
    <name type="scientific">Raoultibacter timonensis</name>
    <dbReference type="NCBI Taxonomy" id="1907662"/>
    <lineage>
        <taxon>Bacteria</taxon>
        <taxon>Bacillati</taxon>
        <taxon>Actinomycetota</taxon>
        <taxon>Coriobacteriia</taxon>
        <taxon>Eggerthellales</taxon>
        <taxon>Eggerthellaceae</taxon>
        <taxon>Raoultibacter</taxon>
    </lineage>
</organism>
<sequence>MQAQYSVWSATIRGVEAVPVSVEVLVGSGMPSFSIVGMPDAAIQEARERVRAAIKACGFRMPTEKVVVNLAPGSLKKTGSGFDLPIALGILAATRQLDASRIDGSLCVGELSLEGDVRAIRGMLAFELCAKKQGLSLICAQPDDGLIGLEELECKTVSSLSAFYAGSFSSPTMRGRAGRGPSMDYADVAGHEAAKRALQIAAAGGHGMLMMGPPGSGKTMLASRLPTILPPLADDEMIEAALVHSVAGEDIGSILAGERPFRKPHHSASMAGLVGGGSPLRPGEISLATGGVLFLDEVSEFKPSVLQAIRQPIESGRIVVTRAEGSVAFPARFMLVAASNPCPCGYFGDVAERCTCTAAQIRNYQSRIGGPLMDRIDIHVDVWRSSPDMVLGTGGKTGSEKLKEGVMEARAFALHRKQKGGGARTANSLIASCALDAEDEDFLKEMASLHRMSGRGIMKTLSIARTVADMDACSRVGKDHVCEALGLRLRDGVGSV</sequence>
<dbReference type="SUPFAM" id="SSF54211">
    <property type="entry name" value="Ribosomal protein S5 domain 2-like"/>
    <property type="match status" value="1"/>
</dbReference>
<dbReference type="InterPro" id="IPR003593">
    <property type="entry name" value="AAA+_ATPase"/>
</dbReference>
<dbReference type="InterPro" id="IPR004482">
    <property type="entry name" value="Mg_chelat-rel"/>
</dbReference>
<name>A0ABN6ME61_9ACTN</name>
<dbReference type="Pfam" id="PF13335">
    <property type="entry name" value="Mg_chelatase_C"/>
    <property type="match status" value="1"/>
</dbReference>
<dbReference type="InterPro" id="IPR000523">
    <property type="entry name" value="Mg_chelatse_chII-like_cat_dom"/>
</dbReference>
<proteinExistence type="inferred from homology"/>
<dbReference type="NCBIfam" id="TIGR00368">
    <property type="entry name" value="YifB family Mg chelatase-like AAA ATPase"/>
    <property type="match status" value="1"/>
</dbReference>
<dbReference type="SMART" id="SM00382">
    <property type="entry name" value="AAA"/>
    <property type="match status" value="1"/>
</dbReference>
<reference evidence="3 4" key="1">
    <citation type="submission" date="2022-01" db="EMBL/GenBank/DDBJ databases">
        <title>Novel bile acid biosynthetic pathways are enriched in the microbiome of centenarians.</title>
        <authorList>
            <person name="Sato Y."/>
            <person name="Atarashi K."/>
            <person name="Plichta R.D."/>
            <person name="Arai Y."/>
            <person name="Sasajima S."/>
            <person name="Kearney M.S."/>
            <person name="Suda W."/>
            <person name="Takeshita K."/>
            <person name="Sasaki T."/>
            <person name="Okamoto S."/>
            <person name="Skelly N.A."/>
            <person name="Okamura Y."/>
            <person name="Vlamakis H."/>
            <person name="Li Y."/>
            <person name="Tanoue T."/>
            <person name="Takei H."/>
            <person name="Nittono H."/>
            <person name="Narushima S."/>
            <person name="Irie J."/>
            <person name="Itoh H."/>
            <person name="Moriya K."/>
            <person name="Sugiura Y."/>
            <person name="Suematsu M."/>
            <person name="Moritoki N."/>
            <person name="Shibata S."/>
            <person name="Littman R.D."/>
            <person name="Fischbach A.M."/>
            <person name="Uwamino Y."/>
            <person name="Inoue T."/>
            <person name="Honda A."/>
            <person name="Hattori M."/>
            <person name="Murai T."/>
            <person name="Xavier J.R."/>
            <person name="Hirose N."/>
            <person name="Honda K."/>
        </authorList>
    </citation>
    <scope>NUCLEOTIDE SEQUENCE [LARGE SCALE GENOMIC DNA]</scope>
    <source>
        <strain evidence="3 4">CE91-St30</strain>
    </source>
</reference>
<dbReference type="Pfam" id="PF13541">
    <property type="entry name" value="ChlI"/>
    <property type="match status" value="1"/>
</dbReference>
<accession>A0ABN6ME61</accession>
<dbReference type="Gene3D" id="3.30.230.10">
    <property type="match status" value="1"/>
</dbReference>
<evidence type="ECO:0000313" key="3">
    <source>
        <dbReference type="EMBL" id="BDE96270.1"/>
    </source>
</evidence>
<evidence type="ECO:0000313" key="4">
    <source>
        <dbReference type="Proteomes" id="UP001320544"/>
    </source>
</evidence>
<dbReference type="InterPro" id="IPR027417">
    <property type="entry name" value="P-loop_NTPase"/>
</dbReference>
<evidence type="ECO:0000256" key="1">
    <source>
        <dbReference type="ARBA" id="ARBA00006354"/>
    </source>
</evidence>
<comment type="similarity">
    <text evidence="1">Belongs to the Mg-chelatase subunits D/I family. ComM subfamily.</text>
</comment>
<protein>
    <submittedName>
        <fullName evidence="3">Magnesium chelatase</fullName>
    </submittedName>
</protein>
<dbReference type="Proteomes" id="UP001320544">
    <property type="component" value="Chromosome"/>
</dbReference>
<gene>
    <name evidence="3" type="ORF">CE91St30_16030</name>
</gene>
<dbReference type="Pfam" id="PF01078">
    <property type="entry name" value="Mg_chelatase"/>
    <property type="match status" value="1"/>
</dbReference>
<dbReference type="RefSeq" id="WP_244412537.1">
    <property type="nucleotide sequence ID" value="NZ_AP025564.1"/>
</dbReference>
<dbReference type="CDD" id="cd00009">
    <property type="entry name" value="AAA"/>
    <property type="match status" value="1"/>
</dbReference>
<dbReference type="Gene3D" id="3.40.50.300">
    <property type="entry name" value="P-loop containing nucleotide triphosphate hydrolases"/>
    <property type="match status" value="1"/>
</dbReference>
<dbReference type="PANTHER" id="PTHR32039">
    <property type="entry name" value="MAGNESIUM-CHELATASE SUBUNIT CHLI"/>
    <property type="match status" value="1"/>
</dbReference>
<dbReference type="InterPro" id="IPR014721">
    <property type="entry name" value="Ribsml_uS5_D2-typ_fold_subgr"/>
</dbReference>
<dbReference type="InterPro" id="IPR025158">
    <property type="entry name" value="Mg_chelat-rel_C"/>
</dbReference>
<dbReference type="InterPro" id="IPR045006">
    <property type="entry name" value="CHLI-like"/>
</dbReference>
<dbReference type="EMBL" id="AP025564">
    <property type="protein sequence ID" value="BDE96270.1"/>
    <property type="molecule type" value="Genomic_DNA"/>
</dbReference>
<evidence type="ECO:0000259" key="2">
    <source>
        <dbReference type="SMART" id="SM00382"/>
    </source>
</evidence>
<dbReference type="PANTHER" id="PTHR32039:SF7">
    <property type="entry name" value="COMPETENCE PROTEIN COMM"/>
    <property type="match status" value="1"/>
</dbReference>
<dbReference type="SUPFAM" id="SSF52540">
    <property type="entry name" value="P-loop containing nucleoside triphosphate hydrolases"/>
    <property type="match status" value="1"/>
</dbReference>
<feature type="domain" description="AAA+ ATPase" evidence="2">
    <location>
        <begin position="204"/>
        <end position="365"/>
    </location>
</feature>
<keyword evidence="4" id="KW-1185">Reference proteome</keyword>
<dbReference type="InterPro" id="IPR020568">
    <property type="entry name" value="Ribosomal_Su5_D2-typ_SF"/>
</dbReference>